<keyword evidence="2" id="KW-0238">DNA-binding</keyword>
<protein>
    <submittedName>
        <fullName evidence="2">Putative DNA-binding ribbon-helix-helix protein</fullName>
    </submittedName>
</protein>
<evidence type="ECO:0000259" key="1">
    <source>
        <dbReference type="Pfam" id="PF13467"/>
    </source>
</evidence>
<dbReference type="Gene3D" id="1.10.3990.20">
    <property type="entry name" value="protein bp1543"/>
    <property type="match status" value="1"/>
</dbReference>
<dbReference type="InterPro" id="IPR027373">
    <property type="entry name" value="RHH_dom"/>
</dbReference>
<gene>
    <name evidence="2" type="ORF">GGR16_002940</name>
</gene>
<dbReference type="GO" id="GO:0003677">
    <property type="term" value="F:DNA binding"/>
    <property type="evidence" value="ECO:0007669"/>
    <property type="project" value="UniProtKB-KW"/>
</dbReference>
<evidence type="ECO:0000313" key="3">
    <source>
        <dbReference type="Proteomes" id="UP000577362"/>
    </source>
</evidence>
<comment type="caution">
    <text evidence="2">The sequence shown here is derived from an EMBL/GenBank/DDBJ whole genome shotgun (WGS) entry which is preliminary data.</text>
</comment>
<name>A0A840C4P7_9HYPH</name>
<accession>A0A840C4P7</accession>
<organism evidence="2 3">
    <name type="scientific">Chelatococcus caeni</name>
    <dbReference type="NCBI Taxonomy" id="1348468"/>
    <lineage>
        <taxon>Bacteria</taxon>
        <taxon>Pseudomonadati</taxon>
        <taxon>Pseudomonadota</taxon>
        <taxon>Alphaproteobacteria</taxon>
        <taxon>Hyphomicrobiales</taxon>
        <taxon>Chelatococcaceae</taxon>
        <taxon>Chelatococcus</taxon>
    </lineage>
</organism>
<keyword evidence="3" id="KW-1185">Reference proteome</keyword>
<dbReference type="AlphaFoldDB" id="A0A840C4P7"/>
<dbReference type="InterPro" id="IPR038268">
    <property type="entry name" value="RHH_sf"/>
</dbReference>
<reference evidence="2 3" key="1">
    <citation type="submission" date="2020-08" db="EMBL/GenBank/DDBJ databases">
        <title>Genomic Encyclopedia of Type Strains, Phase IV (KMG-IV): sequencing the most valuable type-strain genomes for metagenomic binning, comparative biology and taxonomic classification.</title>
        <authorList>
            <person name="Goeker M."/>
        </authorList>
    </citation>
    <scope>NUCLEOTIDE SEQUENCE [LARGE SCALE GENOMIC DNA]</scope>
    <source>
        <strain evidence="2 3">DSM 103737</strain>
    </source>
</reference>
<feature type="domain" description="Ribbon-helix-helix" evidence="1">
    <location>
        <begin position="10"/>
        <end position="71"/>
    </location>
</feature>
<sequence>MTPPGRAGIVKRSLVIAGHSTSVSLEEPFWAALKEMAAARGISVAQAVAAIDEERGEQNLSSAIRVAVLAYVRAAARG</sequence>
<dbReference type="Pfam" id="PF13467">
    <property type="entry name" value="RHH_4"/>
    <property type="match status" value="1"/>
</dbReference>
<dbReference type="EMBL" id="JACIEN010000003">
    <property type="protein sequence ID" value="MBB4017906.1"/>
    <property type="molecule type" value="Genomic_DNA"/>
</dbReference>
<proteinExistence type="predicted"/>
<dbReference type="RefSeq" id="WP_019404397.1">
    <property type="nucleotide sequence ID" value="NZ_JACIEN010000003.1"/>
</dbReference>
<evidence type="ECO:0000313" key="2">
    <source>
        <dbReference type="EMBL" id="MBB4017906.1"/>
    </source>
</evidence>
<dbReference type="Proteomes" id="UP000577362">
    <property type="component" value="Unassembled WGS sequence"/>
</dbReference>